<dbReference type="Proteomes" id="UP001479520">
    <property type="component" value="Plasmid unnamed1"/>
</dbReference>
<dbReference type="RefSeq" id="WP_341744612.1">
    <property type="nucleotide sequence ID" value="NZ_CP151407.1"/>
</dbReference>
<accession>A0ABZ2XKX5</accession>
<organism evidence="1 2">
    <name type="scientific">Azonexus hydrophilus</name>
    <dbReference type="NCBI Taxonomy" id="418702"/>
    <lineage>
        <taxon>Bacteria</taxon>
        <taxon>Pseudomonadati</taxon>
        <taxon>Pseudomonadota</taxon>
        <taxon>Betaproteobacteria</taxon>
        <taxon>Rhodocyclales</taxon>
        <taxon>Azonexaceae</taxon>
        <taxon>Azonexus</taxon>
    </lineage>
</organism>
<evidence type="ECO:0000313" key="2">
    <source>
        <dbReference type="Proteomes" id="UP001479520"/>
    </source>
</evidence>
<protein>
    <recommendedName>
        <fullName evidence="3">Phage protein</fullName>
    </recommendedName>
</protein>
<proteinExistence type="predicted"/>
<gene>
    <name evidence="1" type="ORF">AADV58_17850</name>
</gene>
<name>A0ABZ2XKX5_9RHOO</name>
<keyword evidence="2" id="KW-1185">Reference proteome</keyword>
<reference evidence="1 2" key="1">
    <citation type="submission" date="2024-04" db="EMBL/GenBank/DDBJ databases">
        <title>Dissimilatory iodate-reducing microorganisms contribute to the enrichment of iodine in groundwater.</title>
        <authorList>
            <person name="Jiang Z."/>
        </authorList>
    </citation>
    <scope>NUCLEOTIDE SEQUENCE [LARGE SCALE GENOMIC DNA]</scope>
    <source>
        <strain evidence="1 2">NCP973</strain>
        <plasmid evidence="1 2">unnamed1</plasmid>
    </source>
</reference>
<dbReference type="EMBL" id="CP151407">
    <property type="protein sequence ID" value="WZJ23273.1"/>
    <property type="molecule type" value="Genomic_DNA"/>
</dbReference>
<keyword evidence="1" id="KW-0614">Plasmid</keyword>
<sequence length="45" mass="5299">MKAQRTYKFRTKANGTVTIREHTFDDAMEAFLRQGYLETDIVEIC</sequence>
<evidence type="ECO:0000313" key="1">
    <source>
        <dbReference type="EMBL" id="WZJ23273.1"/>
    </source>
</evidence>
<evidence type="ECO:0008006" key="3">
    <source>
        <dbReference type="Google" id="ProtNLM"/>
    </source>
</evidence>
<geneLocation type="plasmid" evidence="1 2">
    <name>unnamed1</name>
</geneLocation>